<dbReference type="OrthoDB" id="8084577at2"/>
<organism evidence="2 4">
    <name type="scientific">Rhizobium tibeticum</name>
    <dbReference type="NCBI Taxonomy" id="501024"/>
    <lineage>
        <taxon>Bacteria</taxon>
        <taxon>Pseudomonadati</taxon>
        <taxon>Pseudomonadota</taxon>
        <taxon>Alphaproteobacteria</taxon>
        <taxon>Hyphomicrobiales</taxon>
        <taxon>Rhizobiaceae</taxon>
        <taxon>Rhizobium/Agrobacterium group</taxon>
        <taxon>Rhizobium</taxon>
    </lineage>
</organism>
<dbReference type="EMBL" id="FOCV01000021">
    <property type="protein sequence ID" value="SEO66057.1"/>
    <property type="molecule type" value="Genomic_DNA"/>
</dbReference>
<keyword evidence="5" id="KW-1185">Reference proteome</keyword>
<evidence type="ECO:0000256" key="1">
    <source>
        <dbReference type="SAM" id="MobiDB-lite"/>
    </source>
</evidence>
<dbReference type="EMBL" id="FNXB01000024">
    <property type="protein sequence ID" value="SEI06795.1"/>
    <property type="molecule type" value="Genomic_DNA"/>
</dbReference>
<accession>A0A1H8RII1</accession>
<evidence type="ECO:0000313" key="2">
    <source>
        <dbReference type="EMBL" id="SEI06795.1"/>
    </source>
</evidence>
<sequence length="75" mass="8080">MKPSILVVGLPLIAGGCGSTFPPDVIASSDVEQTYSVRPIQYRSPISGFVARQPVDPKPWRQQNEKLSPKNGDAS</sequence>
<proteinExistence type="predicted"/>
<evidence type="ECO:0000313" key="5">
    <source>
        <dbReference type="Proteomes" id="UP000198939"/>
    </source>
</evidence>
<dbReference type="PROSITE" id="PS51257">
    <property type="entry name" value="PROKAR_LIPOPROTEIN"/>
    <property type="match status" value="1"/>
</dbReference>
<protein>
    <submittedName>
        <fullName evidence="2">Uncharacterized protein</fullName>
    </submittedName>
</protein>
<reference evidence="2" key="2">
    <citation type="submission" date="2016-10" db="EMBL/GenBank/DDBJ databases">
        <authorList>
            <person name="de Groot N.N."/>
        </authorList>
    </citation>
    <scope>NUCLEOTIDE SEQUENCE [LARGE SCALE GENOMIC DNA]</scope>
    <source>
        <strain evidence="2">CCBAU85039</strain>
    </source>
</reference>
<dbReference type="RefSeq" id="WP_072378220.1">
    <property type="nucleotide sequence ID" value="NZ_FNXB01000024.1"/>
</dbReference>
<dbReference type="Proteomes" id="UP000183063">
    <property type="component" value="Unassembled WGS sequence"/>
</dbReference>
<gene>
    <name evidence="2" type="ORF">RTCCBAU85039_4162</name>
    <name evidence="3" type="ORF">SAMN05216228_1021123</name>
</gene>
<reference evidence="3 5" key="1">
    <citation type="submission" date="2016-10" db="EMBL/GenBank/DDBJ databases">
        <authorList>
            <person name="Varghese N."/>
            <person name="Submissions S."/>
        </authorList>
    </citation>
    <scope>NUCLEOTIDE SEQUENCE [LARGE SCALE GENOMIC DNA]</scope>
    <source>
        <strain evidence="3 5">CGMCC 1.7071</strain>
    </source>
</reference>
<dbReference type="STRING" id="501024.RTCCBAU85039_4162"/>
<dbReference type="Proteomes" id="UP000198939">
    <property type="component" value="Unassembled WGS sequence"/>
</dbReference>
<name>A0A1H8RII1_9HYPH</name>
<dbReference type="AlphaFoldDB" id="A0A1H8RII1"/>
<feature type="region of interest" description="Disordered" evidence="1">
    <location>
        <begin position="48"/>
        <end position="75"/>
    </location>
</feature>
<reference evidence="4" key="3">
    <citation type="submission" date="2016-10" db="EMBL/GenBank/DDBJ databases">
        <authorList>
            <person name="Wibberg D."/>
        </authorList>
    </citation>
    <scope>NUCLEOTIDE SEQUENCE [LARGE SCALE GENOMIC DNA]</scope>
</reference>
<evidence type="ECO:0000313" key="4">
    <source>
        <dbReference type="Proteomes" id="UP000183063"/>
    </source>
</evidence>
<evidence type="ECO:0000313" key="3">
    <source>
        <dbReference type="EMBL" id="SEO66057.1"/>
    </source>
</evidence>